<feature type="coiled-coil region" evidence="5">
    <location>
        <begin position="226"/>
        <end position="260"/>
    </location>
</feature>
<dbReference type="AlphaFoldDB" id="A0A0W7WE34"/>
<comment type="subcellular location">
    <subcellularLocation>
        <location evidence="1">Membrane</location>
        <topology evidence="1">Single-pass membrane protein</topology>
    </subcellularLocation>
</comment>
<dbReference type="SUPFAM" id="SSF111369">
    <property type="entry name" value="HlyD-like secretion proteins"/>
    <property type="match status" value="1"/>
</dbReference>
<dbReference type="InterPro" id="IPR050739">
    <property type="entry name" value="MFP"/>
</dbReference>
<keyword evidence="5" id="KW-0175">Coiled coil</keyword>
<evidence type="ECO:0000313" key="7">
    <source>
        <dbReference type="Proteomes" id="UP000054396"/>
    </source>
</evidence>
<dbReference type="PANTHER" id="PTHR30386:SF26">
    <property type="entry name" value="TRANSPORT PROTEIN COMB"/>
    <property type="match status" value="1"/>
</dbReference>
<evidence type="ECO:0000313" key="6">
    <source>
        <dbReference type="EMBL" id="KUF08756.1"/>
    </source>
</evidence>
<dbReference type="Proteomes" id="UP000054396">
    <property type="component" value="Unassembled WGS sequence"/>
</dbReference>
<name>A0A0W7WE34_9RHOB</name>
<gene>
    <name evidence="6" type="ORF">AVJ23_21155</name>
</gene>
<keyword evidence="4" id="KW-0472">Membrane</keyword>
<dbReference type="InterPro" id="IPR022275">
    <property type="entry name" value="NHPM_bacteriocin_SS_HylD"/>
</dbReference>
<sequence>MSDHQAEGHARELFRQSALDRAGGAGIDTVDLGVHVVKAPQWLMLAAALAVACAAVGLSLRLPVPSKVDAQGILITAQGLKDIESTTSGRVGMVFVAPGDFVRRGQKVAQIEQPDLDQQLDQAQARLANLRNRHKRIAGFHARMRADHDRQMAQRRAELENMIAYDEQHVAWLRDSLDGYETLAARGLTANSVLMDARMKLTEAEEALLRDRNALSALEYENTTRQIEQEREILSLEVAIEEARREVSALRERRQRLAYLESAHDGVVVEQKLNMGELVDPGTSVLSILPGVSQADVAGGQARIPLVATLYISSSEGKRVQPGMPVQIVPSTVKREEYGFIHGEITEVATVASTQEGMMRNLKNQQLVQELSANGAPFAATAMLEMAPETVSGYRWSSSEGPDQEIGPGSMARAEIIVKEQRLIALVMPALRRLLGDFAS</sequence>
<reference evidence="6 7" key="1">
    <citation type="submission" date="2015-12" db="EMBL/GenBank/DDBJ databases">
        <authorList>
            <person name="Shamseldin A."/>
            <person name="Moawad H."/>
            <person name="Abd El-Rahim W.M."/>
            <person name="Sadowsky M.J."/>
        </authorList>
    </citation>
    <scope>NUCLEOTIDE SEQUENCE [LARGE SCALE GENOMIC DNA]</scope>
    <source>
        <strain evidence="6 7">SJ5A-1</strain>
    </source>
</reference>
<dbReference type="NCBIfam" id="TIGR03794">
    <property type="entry name" value="NHLM_micro_HlyD"/>
    <property type="match status" value="1"/>
</dbReference>
<evidence type="ECO:0000256" key="4">
    <source>
        <dbReference type="ARBA" id="ARBA00023136"/>
    </source>
</evidence>
<evidence type="ECO:0000256" key="5">
    <source>
        <dbReference type="SAM" id="Coils"/>
    </source>
</evidence>
<dbReference type="STRING" id="1685382.AVJ23_21155"/>
<evidence type="ECO:0000256" key="1">
    <source>
        <dbReference type="ARBA" id="ARBA00004167"/>
    </source>
</evidence>
<keyword evidence="7" id="KW-1185">Reference proteome</keyword>
<dbReference type="GO" id="GO:0016020">
    <property type="term" value="C:membrane"/>
    <property type="evidence" value="ECO:0007669"/>
    <property type="project" value="UniProtKB-SubCell"/>
</dbReference>
<dbReference type="EMBL" id="LPXO01000024">
    <property type="protein sequence ID" value="KUF08756.1"/>
    <property type="molecule type" value="Genomic_DNA"/>
</dbReference>
<dbReference type="RefSeq" id="WP_058864230.1">
    <property type="nucleotide sequence ID" value="NZ_LPXO01000024.1"/>
</dbReference>
<evidence type="ECO:0000256" key="3">
    <source>
        <dbReference type="ARBA" id="ARBA00022989"/>
    </source>
</evidence>
<organism evidence="6 7">
    <name type="scientific">Pseudoponticoccus marisrubri</name>
    <dbReference type="NCBI Taxonomy" id="1685382"/>
    <lineage>
        <taxon>Bacteria</taxon>
        <taxon>Pseudomonadati</taxon>
        <taxon>Pseudomonadota</taxon>
        <taxon>Alphaproteobacteria</taxon>
        <taxon>Rhodobacterales</taxon>
        <taxon>Roseobacteraceae</taxon>
        <taxon>Pseudoponticoccus</taxon>
    </lineage>
</organism>
<dbReference type="OrthoDB" id="8439633at2"/>
<keyword evidence="3" id="KW-1133">Transmembrane helix</keyword>
<proteinExistence type="predicted"/>
<dbReference type="PANTHER" id="PTHR30386">
    <property type="entry name" value="MEMBRANE FUSION SUBUNIT OF EMRAB-TOLC MULTIDRUG EFFLUX PUMP"/>
    <property type="match status" value="1"/>
</dbReference>
<comment type="caution">
    <text evidence="6">The sequence shown here is derived from an EMBL/GenBank/DDBJ whole genome shotgun (WGS) entry which is preliminary data.</text>
</comment>
<accession>A0A0W7WE34</accession>
<protein>
    <submittedName>
        <fullName evidence="6">Uncharacterized protein</fullName>
    </submittedName>
</protein>
<keyword evidence="2" id="KW-0812">Transmembrane</keyword>
<dbReference type="Gene3D" id="2.40.50.100">
    <property type="match status" value="1"/>
</dbReference>
<evidence type="ECO:0000256" key="2">
    <source>
        <dbReference type="ARBA" id="ARBA00022692"/>
    </source>
</evidence>